<dbReference type="PRINTS" id="PR01415">
    <property type="entry name" value="ANKYRIN"/>
</dbReference>
<dbReference type="SUPFAM" id="SSF48403">
    <property type="entry name" value="Ankyrin repeat"/>
    <property type="match status" value="1"/>
</dbReference>
<organism evidence="2 3">
    <name type="scientific">Symbiodinium natans</name>
    <dbReference type="NCBI Taxonomy" id="878477"/>
    <lineage>
        <taxon>Eukaryota</taxon>
        <taxon>Sar</taxon>
        <taxon>Alveolata</taxon>
        <taxon>Dinophyceae</taxon>
        <taxon>Suessiales</taxon>
        <taxon>Symbiodiniaceae</taxon>
        <taxon>Symbiodinium</taxon>
    </lineage>
</organism>
<evidence type="ECO:0000313" key="2">
    <source>
        <dbReference type="EMBL" id="CAE7466119.1"/>
    </source>
</evidence>
<evidence type="ECO:0000313" key="3">
    <source>
        <dbReference type="Proteomes" id="UP000604046"/>
    </source>
</evidence>
<dbReference type="Pfam" id="PF00023">
    <property type="entry name" value="Ank"/>
    <property type="match status" value="1"/>
</dbReference>
<dbReference type="EMBL" id="CAJNDS010002414">
    <property type="protein sequence ID" value="CAE7466119.1"/>
    <property type="molecule type" value="Genomic_DNA"/>
</dbReference>
<evidence type="ECO:0000256" key="1">
    <source>
        <dbReference type="PROSITE-ProRule" id="PRU00023"/>
    </source>
</evidence>
<dbReference type="OrthoDB" id="430673at2759"/>
<keyword evidence="1" id="KW-0040">ANK repeat</keyword>
<keyword evidence="3" id="KW-1185">Reference proteome</keyword>
<sequence>MSCCVGRLPTALELHAKSLPTDNGAKMLFPMYTVAVETLLQMTAVEPHEELKARGELLEIDNGADQTAIFVSHQWMTQHHPDPECEQLKILQGAFAHLLGTGGSVPVDVCTEVFVPSAKRIPKRTFQTSSLVVWYDYFSVPQLENRQTFGADDKDGSQQARAINSIPAYVTRCKHFLALCPTLKSDSKVLGAMTWSQRRGWCRVERAARELSPDSTWILIQSSSCLVVVGGTTSFPTGPVGEGNFSNEEDRQKLAPVMRNIAMRKMMHCLKKSDFPGFRRQLNLQSFHLRGLEVQPIDGLLDIDNDVDAVSQFLFQNGLRNVQKPDAAGWWPLHYAALSGKTEVIRGLLRLRASVNQRTSKPVPDPGIAPWMSALDLAVLYAHRDATLALISFGAELEGGVALAPAQHWAATADSVGCLRALQAAGARREAVSMVGLTCLDVAAAMHSLLCVEELAPHASTAELSRALFMAFAAMRGGSAELVQLLISNQADVNCQYDLARELNRLGRFVLRAAALAHRFGKVTGLSTIAYHVHGSTPLMFAVRTANYEAAAVLIANGARLDLRDAQGLSPADFAKGQSIPHFLQTGLDGDPAECERVMSLAFQNGMIEVAF</sequence>
<dbReference type="SMART" id="SM00248">
    <property type="entry name" value="ANK"/>
    <property type="match status" value="6"/>
</dbReference>
<dbReference type="InterPro" id="IPR002110">
    <property type="entry name" value="Ankyrin_rpt"/>
</dbReference>
<reference evidence="2" key="1">
    <citation type="submission" date="2021-02" db="EMBL/GenBank/DDBJ databases">
        <authorList>
            <person name="Dougan E. K."/>
            <person name="Rhodes N."/>
            <person name="Thang M."/>
            <person name="Chan C."/>
        </authorList>
    </citation>
    <scope>NUCLEOTIDE SEQUENCE</scope>
</reference>
<dbReference type="InterPro" id="IPR052391">
    <property type="entry name" value="E3_Ligase-Neurotoxin"/>
</dbReference>
<dbReference type="PANTHER" id="PTHR24133:SF40">
    <property type="entry name" value="ANKYRIN REPEAT DOMAIN 44"/>
    <property type="match status" value="1"/>
</dbReference>
<dbReference type="Proteomes" id="UP000604046">
    <property type="component" value="Unassembled WGS sequence"/>
</dbReference>
<proteinExistence type="predicted"/>
<dbReference type="PROSITE" id="PS50088">
    <property type="entry name" value="ANK_REPEAT"/>
    <property type="match status" value="2"/>
</dbReference>
<name>A0A812S3Z3_9DINO</name>
<dbReference type="PROSITE" id="PS50297">
    <property type="entry name" value="ANK_REP_REGION"/>
    <property type="match status" value="2"/>
</dbReference>
<dbReference type="InterPro" id="IPR036770">
    <property type="entry name" value="Ankyrin_rpt-contain_sf"/>
</dbReference>
<dbReference type="PANTHER" id="PTHR24133">
    <property type="entry name" value="ANKYRIN DOMAIN-CONTAINING"/>
    <property type="match status" value="1"/>
</dbReference>
<dbReference type="AlphaFoldDB" id="A0A812S3Z3"/>
<dbReference type="Pfam" id="PF12796">
    <property type="entry name" value="Ank_2"/>
    <property type="match status" value="1"/>
</dbReference>
<feature type="repeat" description="ANK" evidence="1">
    <location>
        <begin position="534"/>
        <end position="566"/>
    </location>
</feature>
<comment type="caution">
    <text evidence="2">The sequence shown here is derived from an EMBL/GenBank/DDBJ whole genome shotgun (WGS) entry which is preliminary data.</text>
</comment>
<dbReference type="Gene3D" id="1.25.40.20">
    <property type="entry name" value="Ankyrin repeat-containing domain"/>
    <property type="match status" value="2"/>
</dbReference>
<feature type="repeat" description="ANK" evidence="1">
    <location>
        <begin position="328"/>
        <end position="360"/>
    </location>
</feature>
<accession>A0A812S3Z3</accession>
<protein>
    <submittedName>
        <fullName evidence="2">ANK3 protein</fullName>
    </submittedName>
</protein>
<gene>
    <name evidence="2" type="primary">ANK3</name>
    <name evidence="2" type="ORF">SNAT2548_LOCUS26032</name>
</gene>